<proteinExistence type="predicted"/>
<dbReference type="Proteomes" id="UP000196655">
    <property type="component" value="Unassembled WGS sequence"/>
</dbReference>
<evidence type="ECO:0000313" key="3">
    <source>
        <dbReference type="Proteomes" id="UP000196655"/>
    </source>
</evidence>
<dbReference type="InterPro" id="IPR014582">
    <property type="entry name" value="UCP033535_lipo"/>
</dbReference>
<dbReference type="STRING" id="1122125.GCA_000423185_02405"/>
<dbReference type="Pfam" id="PF10054">
    <property type="entry name" value="DUF2291"/>
    <property type="match status" value="1"/>
</dbReference>
<name>A0A211ZMB6_9PROT</name>
<comment type="caution">
    <text evidence="2">The sequence shown here is derived from an EMBL/GenBank/DDBJ whole genome shotgun (WGS) entry which is preliminary data.</text>
</comment>
<reference evidence="3" key="1">
    <citation type="submission" date="2017-05" db="EMBL/GenBank/DDBJ databases">
        <authorList>
            <person name="Macchi M."/>
            <person name="Festa S."/>
            <person name="Coppotelli B.M."/>
            <person name="Morelli I.S."/>
        </authorList>
    </citation>
    <scope>NUCLEOTIDE SEQUENCE [LARGE SCALE GENOMIC DNA]</scope>
    <source>
        <strain evidence="3">I</strain>
    </source>
</reference>
<evidence type="ECO:0000256" key="1">
    <source>
        <dbReference type="SAM" id="MobiDB-lite"/>
    </source>
</evidence>
<keyword evidence="3" id="KW-1185">Reference proteome</keyword>
<organism evidence="2 3">
    <name type="scientific">Inquilinus limosus</name>
    <dbReference type="NCBI Taxonomy" id="171674"/>
    <lineage>
        <taxon>Bacteria</taxon>
        <taxon>Pseudomonadati</taxon>
        <taxon>Pseudomonadota</taxon>
        <taxon>Alphaproteobacteria</taxon>
        <taxon>Rhodospirillales</taxon>
        <taxon>Rhodospirillaceae</taxon>
        <taxon>Inquilinus</taxon>
    </lineage>
</organism>
<dbReference type="SUPFAM" id="SSF141318">
    <property type="entry name" value="TM0957-like"/>
    <property type="match status" value="1"/>
</dbReference>
<evidence type="ECO:0000313" key="2">
    <source>
        <dbReference type="EMBL" id="OWJ66412.1"/>
    </source>
</evidence>
<accession>A0A211ZMB6</accession>
<evidence type="ECO:0008006" key="4">
    <source>
        <dbReference type="Google" id="ProtNLM"/>
    </source>
</evidence>
<sequence length="276" mass="28655">MAGVIQLPLPLAGEVGDAKRLRVRALCRGLGQPSPGRPADARPLPPGGRGKIRPAASAARALGVAVALLAAGLPLAACKLVKNEPPQVASAAGSVATSFDNPAFDPEKTVEEIWQPKLLPYLKAKAGPFAEVRALSPDEAGKRFGYRAVDSMPWTVAATVEGKITAADTGTRAATIEVDTDGDGTADLTVQIGPVFKGTALRDSLDFISFNSFANQIEYAKFGKALNAHIHNATLAALPRDKLVGRTVTLLGVFTLDDPKARPLVTAAELSLGAPP</sequence>
<dbReference type="AlphaFoldDB" id="A0A211ZMB6"/>
<gene>
    <name evidence="2" type="ORF">BWR60_14635</name>
</gene>
<dbReference type="RefSeq" id="WP_088151767.1">
    <property type="nucleotide sequence ID" value="NZ_NHON01000024.1"/>
</dbReference>
<dbReference type="OrthoDB" id="6631333at2"/>
<feature type="region of interest" description="Disordered" evidence="1">
    <location>
        <begin position="29"/>
        <end position="52"/>
    </location>
</feature>
<protein>
    <recommendedName>
        <fullName evidence="4">DUF2291 domain-containing protein</fullName>
    </recommendedName>
</protein>
<dbReference type="InterPro" id="IPR036215">
    <property type="entry name" value="TM0957-like_sf"/>
</dbReference>
<dbReference type="EMBL" id="NHON01000024">
    <property type="protein sequence ID" value="OWJ66412.1"/>
    <property type="molecule type" value="Genomic_DNA"/>
</dbReference>